<dbReference type="Gene3D" id="2.30.36.70">
    <property type="entry name" value="Actin, Chain A, domain 2"/>
    <property type="match status" value="1"/>
</dbReference>
<dbReference type="CDD" id="cd10210">
    <property type="entry name" value="ASKHA_NBD_Arp6"/>
    <property type="match status" value="1"/>
</dbReference>
<dbReference type="GO" id="GO:0005856">
    <property type="term" value="C:cytoskeleton"/>
    <property type="evidence" value="ECO:0007669"/>
    <property type="project" value="UniProtKB-SubCell"/>
</dbReference>
<sequence length="396" mass="45868">MMMVDNVYILDNGAYTAKVELSKATTPRIIPNCIMKAKSERRRPFIGDQVEECRDASGLFYLLPFQKGFLVNWDVQKNVWDYIFSKDCCYGNFSETPLIVTEPYFNFPSVQEAMSEIFFEEYECQSLLRINAGDLCNYHYRKEHPDSLCCVVIDCGYSFTNIAPYIKDKKYKLGIRRIDVGGKVLTNHLKEVISYRQLHVMDETHVMNQVKEDACYVAQDFMKEMEVARQKYPENTIARDYVLPDYTSIRRGYLRELNQTEPVEQQTLRLNNERFAIPELLFHPSDVGISQMGIVEAVVDAVNACPPETHPHLYSNVLVVGGCACFPGFRDRLYKDLRSATPQEFDVNVYLPENPVTYAWQGGALLSRDPEFYSFVVTKEEFEEEGHNICFERFDI</sequence>
<evidence type="ECO:0000256" key="5">
    <source>
        <dbReference type="ARBA" id="ARBA00023212"/>
    </source>
</evidence>
<keyword evidence="4" id="KW-0963">Cytoplasm</keyword>
<reference evidence="8" key="1">
    <citation type="submission" date="2015-11" db="EMBL/GenBank/DDBJ databases">
        <title>De novo transcriptome assembly of four potential Pierce s Disease insect vectors from Arizona vineyards.</title>
        <authorList>
            <person name="Tassone E.E."/>
        </authorList>
    </citation>
    <scope>NUCLEOTIDE SEQUENCE</scope>
</reference>
<gene>
    <name evidence="8" type="ORF">g.12222</name>
</gene>
<comment type="similarity">
    <text evidence="3">Belongs to the actin family. ARP6 subfamily.</text>
</comment>
<evidence type="ECO:0000256" key="4">
    <source>
        <dbReference type="ARBA" id="ARBA00022490"/>
    </source>
</evidence>
<dbReference type="Gene3D" id="3.30.420.40">
    <property type="match status" value="2"/>
</dbReference>
<proteinExistence type="inferred from homology"/>
<dbReference type="Gene3D" id="3.90.640.10">
    <property type="entry name" value="Actin, Chain A, domain 4"/>
    <property type="match status" value="1"/>
</dbReference>
<name>A0A1B6G3R9_9HEMI</name>
<accession>A0A1B6G3R9</accession>
<keyword evidence="6" id="KW-0539">Nucleus</keyword>
<dbReference type="AlphaFoldDB" id="A0A1B6G3R9"/>
<keyword evidence="5" id="KW-0206">Cytoskeleton</keyword>
<dbReference type="EMBL" id="GECZ01012689">
    <property type="protein sequence ID" value="JAS57080.1"/>
    <property type="molecule type" value="Transcribed_RNA"/>
</dbReference>
<comment type="subcellular location">
    <subcellularLocation>
        <location evidence="2">Cytoplasm</location>
        <location evidence="2">Cytoskeleton</location>
    </subcellularLocation>
    <subcellularLocation>
        <location evidence="1">Nucleus</location>
    </subcellularLocation>
</comment>
<dbReference type="SUPFAM" id="SSF53067">
    <property type="entry name" value="Actin-like ATPase domain"/>
    <property type="match status" value="2"/>
</dbReference>
<evidence type="ECO:0000256" key="2">
    <source>
        <dbReference type="ARBA" id="ARBA00004245"/>
    </source>
</evidence>
<dbReference type="GO" id="GO:0005634">
    <property type="term" value="C:nucleus"/>
    <property type="evidence" value="ECO:0007669"/>
    <property type="project" value="UniProtKB-SubCell"/>
</dbReference>
<dbReference type="InterPro" id="IPR043129">
    <property type="entry name" value="ATPase_NBD"/>
</dbReference>
<evidence type="ECO:0000256" key="1">
    <source>
        <dbReference type="ARBA" id="ARBA00004123"/>
    </source>
</evidence>
<dbReference type="SMART" id="SM00268">
    <property type="entry name" value="ACTIN"/>
    <property type="match status" value="1"/>
</dbReference>
<evidence type="ECO:0000313" key="8">
    <source>
        <dbReference type="EMBL" id="JAS57080.1"/>
    </source>
</evidence>
<dbReference type="InterPro" id="IPR004000">
    <property type="entry name" value="Actin"/>
</dbReference>
<evidence type="ECO:0000256" key="6">
    <source>
        <dbReference type="ARBA" id="ARBA00023242"/>
    </source>
</evidence>
<dbReference type="PANTHER" id="PTHR11937">
    <property type="entry name" value="ACTIN"/>
    <property type="match status" value="1"/>
</dbReference>
<organism evidence="8">
    <name type="scientific">Cuerna arida</name>
    <dbReference type="NCBI Taxonomy" id="1464854"/>
    <lineage>
        <taxon>Eukaryota</taxon>
        <taxon>Metazoa</taxon>
        <taxon>Ecdysozoa</taxon>
        <taxon>Arthropoda</taxon>
        <taxon>Hexapoda</taxon>
        <taxon>Insecta</taxon>
        <taxon>Pterygota</taxon>
        <taxon>Neoptera</taxon>
        <taxon>Paraneoptera</taxon>
        <taxon>Hemiptera</taxon>
        <taxon>Auchenorrhyncha</taxon>
        <taxon>Membracoidea</taxon>
        <taxon>Cicadellidae</taxon>
        <taxon>Cicadellinae</taxon>
        <taxon>Proconiini</taxon>
        <taxon>Cuerna</taxon>
    </lineage>
</organism>
<dbReference type="FunFam" id="2.30.36.70:FF:000003">
    <property type="entry name" value="Actin-related protein 6"/>
    <property type="match status" value="1"/>
</dbReference>
<dbReference type="Pfam" id="PF00022">
    <property type="entry name" value="Actin"/>
    <property type="match status" value="1"/>
</dbReference>
<protein>
    <recommendedName>
        <fullName evidence="7">Actin-related protein 6</fullName>
    </recommendedName>
</protein>
<evidence type="ECO:0000256" key="7">
    <source>
        <dbReference type="ARBA" id="ARBA00074635"/>
    </source>
</evidence>
<dbReference type="FunFam" id="3.90.640.10:FF:000014">
    <property type="entry name" value="Putative actin-related protein 6"/>
    <property type="match status" value="1"/>
</dbReference>
<evidence type="ECO:0000256" key="3">
    <source>
        <dbReference type="ARBA" id="ARBA00005665"/>
    </source>
</evidence>